<dbReference type="InterPro" id="IPR036237">
    <property type="entry name" value="Xyl_isomerase-like_sf"/>
</dbReference>
<comment type="caution">
    <text evidence="1">The sequence shown here is derived from an EMBL/GenBank/DDBJ whole genome shotgun (WGS) entry which is preliminary data.</text>
</comment>
<proteinExistence type="predicted"/>
<reference evidence="1" key="1">
    <citation type="submission" date="2022-04" db="EMBL/GenBank/DDBJ databases">
        <title>Paenibacillus mangrovi sp. nov., a novel endophytic bacterium isolated from bark of Kandelia candel.</title>
        <authorList>
            <person name="Tuo L."/>
        </authorList>
    </citation>
    <scope>NUCLEOTIDE SEQUENCE</scope>
    <source>
        <strain evidence="1">KQZ6P-2</strain>
    </source>
</reference>
<dbReference type="RefSeq" id="WP_244726488.1">
    <property type="nucleotide sequence ID" value="NZ_JALIRP010000006.1"/>
</dbReference>
<accession>A0A9X1WRC1</accession>
<protein>
    <submittedName>
        <fullName evidence="1">Sugar phosphate isomerase/epimerase</fullName>
    </submittedName>
</protein>
<dbReference type="AlphaFoldDB" id="A0A9X1WRC1"/>
<gene>
    <name evidence="1" type="ORF">MUG84_16185</name>
</gene>
<keyword evidence="1" id="KW-0413">Isomerase</keyword>
<organism evidence="1 2">
    <name type="scientific">Paenibacillus mangrovi</name>
    <dbReference type="NCBI Taxonomy" id="2931978"/>
    <lineage>
        <taxon>Bacteria</taxon>
        <taxon>Bacillati</taxon>
        <taxon>Bacillota</taxon>
        <taxon>Bacilli</taxon>
        <taxon>Bacillales</taxon>
        <taxon>Paenibacillaceae</taxon>
        <taxon>Paenibacillus</taxon>
    </lineage>
</organism>
<keyword evidence="2" id="KW-1185">Reference proteome</keyword>
<sequence>MKRFLIGQYGAFDQHKFERDFREDFFGIEACLLQTDEDMMALRQAAREHSFQVGIHFPLRDRGLVIRDALFLSPDPDERRDAYRLIQEELDEIAQLQLNPAYILFHYPKPIILDDRVNWSTWHFSDRREYVFESEYSFEEFKQRTEELFHWLTGQSERYGFVPVLEFDALNQYVYDSGVLEELLQKYRSIRLCLDTGRLYLQERRDPSFQSVRLVRKYAKYAEVIHLWNLQYGDGFVKLRYPVLPEQLPSEGWAPIAEYLHIIREENPDVKIQFEHRSDLVSDEDLERCYRWVSDMLTS</sequence>
<evidence type="ECO:0000313" key="1">
    <source>
        <dbReference type="EMBL" id="MCJ8013271.1"/>
    </source>
</evidence>
<evidence type="ECO:0000313" key="2">
    <source>
        <dbReference type="Proteomes" id="UP001139347"/>
    </source>
</evidence>
<name>A0A9X1WRC1_9BACL</name>
<dbReference type="GO" id="GO:0016853">
    <property type="term" value="F:isomerase activity"/>
    <property type="evidence" value="ECO:0007669"/>
    <property type="project" value="UniProtKB-KW"/>
</dbReference>
<dbReference type="Gene3D" id="3.20.20.150">
    <property type="entry name" value="Divalent-metal-dependent TIM barrel enzymes"/>
    <property type="match status" value="1"/>
</dbReference>
<dbReference type="SUPFAM" id="SSF51658">
    <property type="entry name" value="Xylose isomerase-like"/>
    <property type="match status" value="1"/>
</dbReference>
<dbReference type="EMBL" id="JALIRP010000006">
    <property type="protein sequence ID" value="MCJ8013271.1"/>
    <property type="molecule type" value="Genomic_DNA"/>
</dbReference>
<dbReference type="Proteomes" id="UP001139347">
    <property type="component" value="Unassembled WGS sequence"/>
</dbReference>